<dbReference type="InterPro" id="IPR015943">
    <property type="entry name" value="WD40/YVTN_repeat-like_dom_sf"/>
</dbReference>
<accession>A0A4P9YFD7</accession>
<feature type="non-terminal residue" evidence="1">
    <location>
        <position position="168"/>
    </location>
</feature>
<dbReference type="SUPFAM" id="SSF50969">
    <property type="entry name" value="YVTN repeat-like/Quinoprotein amine dehydrogenase"/>
    <property type="match status" value="1"/>
</dbReference>
<sequence length="168" mass="19354">MEFSLEETVDVTKAAGLSVRNGKYIFCPCQKSISVVNVETEEIMGRIELDGRPVNMFWHPNKNAVLVCVSSEGTVYWIEDMEVKWKVSFDLRISWLAVNPFNDEEFFTYNTKKLHKKVVLLDRAGNVREYCDLPPSFYVDVQGDKMAVFDRESEMCSLYEIGEAGLRM</sequence>
<dbReference type="InterPro" id="IPR011044">
    <property type="entry name" value="Quino_amine_DH_bsu"/>
</dbReference>
<dbReference type="EMBL" id="ML005529">
    <property type="protein sequence ID" value="RKP18213.1"/>
    <property type="molecule type" value="Genomic_DNA"/>
</dbReference>
<name>A0A4P9YFD7_ROZAC</name>
<organism evidence="1 2">
    <name type="scientific">Rozella allomycis (strain CSF55)</name>
    <dbReference type="NCBI Taxonomy" id="988480"/>
    <lineage>
        <taxon>Eukaryota</taxon>
        <taxon>Fungi</taxon>
        <taxon>Fungi incertae sedis</taxon>
        <taxon>Cryptomycota</taxon>
        <taxon>Cryptomycota incertae sedis</taxon>
        <taxon>Rozella</taxon>
    </lineage>
</organism>
<dbReference type="Proteomes" id="UP000281549">
    <property type="component" value="Unassembled WGS sequence"/>
</dbReference>
<reference evidence="2" key="1">
    <citation type="journal article" date="2018" name="Nat. Microbiol.">
        <title>Leveraging single-cell genomics to expand the fungal tree of life.</title>
        <authorList>
            <person name="Ahrendt S.R."/>
            <person name="Quandt C.A."/>
            <person name="Ciobanu D."/>
            <person name="Clum A."/>
            <person name="Salamov A."/>
            <person name="Andreopoulos B."/>
            <person name="Cheng J.F."/>
            <person name="Woyke T."/>
            <person name="Pelin A."/>
            <person name="Henrissat B."/>
            <person name="Reynolds N.K."/>
            <person name="Benny G.L."/>
            <person name="Smith M.E."/>
            <person name="James T.Y."/>
            <person name="Grigoriev I.V."/>
        </authorList>
    </citation>
    <scope>NUCLEOTIDE SEQUENCE [LARGE SCALE GENOMIC DNA]</scope>
    <source>
        <strain evidence="2">CSF55</strain>
    </source>
</reference>
<dbReference type="Gene3D" id="2.130.10.10">
    <property type="entry name" value="YVTN repeat-like/Quinoprotein amine dehydrogenase"/>
    <property type="match status" value="1"/>
</dbReference>
<gene>
    <name evidence="1" type="ORF">ROZALSC1DRAFT_23455</name>
</gene>
<evidence type="ECO:0000313" key="1">
    <source>
        <dbReference type="EMBL" id="RKP18213.1"/>
    </source>
</evidence>
<proteinExistence type="predicted"/>
<dbReference type="AlphaFoldDB" id="A0A4P9YFD7"/>
<protein>
    <submittedName>
        <fullName evidence="1">Uncharacterized protein</fullName>
    </submittedName>
</protein>
<evidence type="ECO:0000313" key="2">
    <source>
        <dbReference type="Proteomes" id="UP000281549"/>
    </source>
</evidence>